<gene>
    <name evidence="1" type="ORF">BDZ83DRAFT_443307</name>
</gene>
<accession>A0AAD8UHU6</accession>
<dbReference type="GeneID" id="85387025"/>
<evidence type="ECO:0000313" key="2">
    <source>
        <dbReference type="Proteomes" id="UP001244207"/>
    </source>
</evidence>
<dbReference type="RefSeq" id="XP_060361863.1">
    <property type="nucleotide sequence ID" value="XM_060503126.1"/>
</dbReference>
<keyword evidence="2" id="KW-1185">Reference proteome</keyword>
<evidence type="ECO:0000313" key="1">
    <source>
        <dbReference type="EMBL" id="KAK1720352.1"/>
    </source>
</evidence>
<dbReference type="Proteomes" id="UP001244207">
    <property type="component" value="Unassembled WGS sequence"/>
</dbReference>
<sequence length="85" mass="9527">MSELFRVSLQSFGTLRKRKYNHRVFCRFNPVTGKATSNIDDPEAQPCMRCARLPGKLLNVISAHSAVLRSKDMVLWISCGTGRTG</sequence>
<organism evidence="1 2">
    <name type="scientific">Glomerella acutata</name>
    <name type="common">Colletotrichum acutatum</name>
    <dbReference type="NCBI Taxonomy" id="27357"/>
    <lineage>
        <taxon>Eukaryota</taxon>
        <taxon>Fungi</taxon>
        <taxon>Dikarya</taxon>
        <taxon>Ascomycota</taxon>
        <taxon>Pezizomycotina</taxon>
        <taxon>Sordariomycetes</taxon>
        <taxon>Hypocreomycetidae</taxon>
        <taxon>Glomerellales</taxon>
        <taxon>Glomerellaceae</taxon>
        <taxon>Colletotrichum</taxon>
        <taxon>Colletotrichum acutatum species complex</taxon>
    </lineage>
</organism>
<proteinExistence type="predicted"/>
<dbReference type="EMBL" id="JAHMHS010000089">
    <property type="protein sequence ID" value="KAK1720352.1"/>
    <property type="molecule type" value="Genomic_DNA"/>
</dbReference>
<comment type="caution">
    <text evidence="1">The sequence shown here is derived from an EMBL/GenBank/DDBJ whole genome shotgun (WGS) entry which is preliminary data.</text>
</comment>
<protein>
    <submittedName>
        <fullName evidence="1">Uncharacterized protein</fullName>
    </submittedName>
</protein>
<name>A0AAD8UHU6_GLOAC</name>
<dbReference type="AlphaFoldDB" id="A0AAD8UHU6"/>
<reference evidence="1" key="1">
    <citation type="submission" date="2021-12" db="EMBL/GenBank/DDBJ databases">
        <title>Comparative genomics, transcriptomics and evolutionary studies reveal genomic signatures of adaptation to plant cell wall in hemibiotrophic fungi.</title>
        <authorList>
            <consortium name="DOE Joint Genome Institute"/>
            <person name="Baroncelli R."/>
            <person name="Diaz J.F."/>
            <person name="Benocci T."/>
            <person name="Peng M."/>
            <person name="Battaglia E."/>
            <person name="Haridas S."/>
            <person name="Andreopoulos W."/>
            <person name="Labutti K."/>
            <person name="Pangilinan J."/>
            <person name="Floch G.L."/>
            <person name="Makela M.R."/>
            <person name="Henrissat B."/>
            <person name="Grigoriev I.V."/>
            <person name="Crouch J.A."/>
            <person name="De Vries R.P."/>
            <person name="Sukno S.A."/>
            <person name="Thon M.R."/>
        </authorList>
    </citation>
    <scope>NUCLEOTIDE SEQUENCE</scope>
    <source>
        <strain evidence="1">CBS 112980</strain>
    </source>
</reference>